<dbReference type="Pfam" id="PF25813">
    <property type="entry name" value="zf_VAL1_N"/>
    <property type="match status" value="1"/>
</dbReference>
<dbReference type="AlphaFoldDB" id="A0A2N9I9X1"/>
<dbReference type="InterPro" id="IPR057743">
    <property type="entry name" value="Zfn_VAL1-3_N"/>
</dbReference>
<reference evidence="2" key="1">
    <citation type="submission" date="2018-02" db="EMBL/GenBank/DDBJ databases">
        <authorList>
            <person name="Cohen D.B."/>
            <person name="Kent A.D."/>
        </authorList>
    </citation>
    <scope>NUCLEOTIDE SEQUENCE</scope>
</reference>
<sequence>MELGNLKFGKGIAMVSLKFYQKKQTVFKGDSNSAYEEGKFCDIFHLNADGWRDCATCGKMVHCGCIMSFHLFTVLDFGGVSCMKCFNKNSNVAVTGLRVNMAKSEMVRVGEVPNIGELAEALFCQTGTLPISYLGMPLGAACRVVSIWNPILEKMERKLAGWKKLYLSKGGRLTLFKSTLSSIPTYFLSLFTIHVSVANRIEKLQRNFLWGGMGDEFKAPFGEVGYEHHLWRRVLVAKFGIEAGGWRTKHSRGPHGCGLWKGIISGWQDYFQHVELVVGTGNRVQFWTDKWCGESALADRFPLLYSCSTQCDATIADVLTSPNSRGVQEWDVSLVWGFND</sequence>
<name>A0A2N9I9X1_FAGSY</name>
<feature type="domain" description="VAL1-3 N-terminal zinc finger" evidence="1">
    <location>
        <begin position="43"/>
        <end position="90"/>
    </location>
</feature>
<dbReference type="EMBL" id="OIVN01005101">
    <property type="protein sequence ID" value="SPD20850.1"/>
    <property type="molecule type" value="Genomic_DNA"/>
</dbReference>
<accession>A0A2N9I9X1</accession>
<protein>
    <recommendedName>
        <fullName evidence="1">VAL1-3 N-terminal zinc finger domain-containing protein</fullName>
    </recommendedName>
</protein>
<evidence type="ECO:0000259" key="1">
    <source>
        <dbReference type="Pfam" id="PF25813"/>
    </source>
</evidence>
<proteinExistence type="predicted"/>
<evidence type="ECO:0000313" key="2">
    <source>
        <dbReference type="EMBL" id="SPD20850.1"/>
    </source>
</evidence>
<dbReference type="PANTHER" id="PTHR33116:SF78">
    <property type="entry name" value="OS12G0587133 PROTEIN"/>
    <property type="match status" value="1"/>
</dbReference>
<organism evidence="2">
    <name type="scientific">Fagus sylvatica</name>
    <name type="common">Beechnut</name>
    <dbReference type="NCBI Taxonomy" id="28930"/>
    <lineage>
        <taxon>Eukaryota</taxon>
        <taxon>Viridiplantae</taxon>
        <taxon>Streptophyta</taxon>
        <taxon>Embryophyta</taxon>
        <taxon>Tracheophyta</taxon>
        <taxon>Spermatophyta</taxon>
        <taxon>Magnoliopsida</taxon>
        <taxon>eudicotyledons</taxon>
        <taxon>Gunneridae</taxon>
        <taxon>Pentapetalae</taxon>
        <taxon>rosids</taxon>
        <taxon>fabids</taxon>
        <taxon>Fagales</taxon>
        <taxon>Fagaceae</taxon>
        <taxon>Fagus</taxon>
    </lineage>
</organism>
<gene>
    <name evidence="2" type="ORF">FSB_LOCUS48732</name>
</gene>
<dbReference type="PANTHER" id="PTHR33116">
    <property type="entry name" value="REVERSE TRANSCRIPTASE ZINC-BINDING DOMAIN-CONTAINING PROTEIN-RELATED-RELATED"/>
    <property type="match status" value="1"/>
</dbReference>